<dbReference type="GO" id="GO:0016491">
    <property type="term" value="F:oxidoreductase activity"/>
    <property type="evidence" value="ECO:0007669"/>
    <property type="project" value="InterPro"/>
</dbReference>
<evidence type="ECO:0000259" key="1">
    <source>
        <dbReference type="Pfam" id="PF02910"/>
    </source>
</evidence>
<accession>X1UK32</accession>
<feature type="domain" description="Fumarate reductase/succinate dehydrogenase flavoprotein-like C-terminal" evidence="1">
    <location>
        <begin position="3"/>
        <end position="40"/>
    </location>
</feature>
<name>X1UK32_9ZZZZ</name>
<dbReference type="EMBL" id="BARW01041761">
    <property type="protein sequence ID" value="GAJ17874.1"/>
    <property type="molecule type" value="Genomic_DNA"/>
</dbReference>
<dbReference type="InterPro" id="IPR015939">
    <property type="entry name" value="Fum_Rdtase/Succ_DH_flav-like_C"/>
</dbReference>
<protein>
    <recommendedName>
        <fullName evidence="1">Fumarate reductase/succinate dehydrogenase flavoprotein-like C-terminal domain-containing protein</fullName>
    </recommendedName>
</protein>
<evidence type="ECO:0000313" key="2">
    <source>
        <dbReference type="EMBL" id="GAJ17874.1"/>
    </source>
</evidence>
<feature type="non-terminal residue" evidence="2">
    <location>
        <position position="1"/>
    </location>
</feature>
<gene>
    <name evidence="2" type="ORF">S12H4_62327</name>
</gene>
<dbReference type="InterPro" id="IPR037099">
    <property type="entry name" value="Fum_R/Succ_DH_flav-like_C_sf"/>
</dbReference>
<dbReference type="SUPFAM" id="SSF46977">
    <property type="entry name" value="Succinate dehydrogenase/fumarate reductase flavoprotein C-terminal domain"/>
    <property type="match status" value="1"/>
</dbReference>
<organism evidence="2">
    <name type="scientific">marine sediment metagenome</name>
    <dbReference type="NCBI Taxonomy" id="412755"/>
    <lineage>
        <taxon>unclassified sequences</taxon>
        <taxon>metagenomes</taxon>
        <taxon>ecological metagenomes</taxon>
    </lineage>
</organism>
<dbReference type="Pfam" id="PF02910">
    <property type="entry name" value="Succ_DH_flav_C"/>
    <property type="match status" value="1"/>
</dbReference>
<reference evidence="2" key="1">
    <citation type="journal article" date="2014" name="Front. Microbiol.">
        <title>High frequency of phylogenetically diverse reductive dehalogenase-homologous genes in deep subseafloor sedimentary metagenomes.</title>
        <authorList>
            <person name="Kawai M."/>
            <person name="Futagami T."/>
            <person name="Toyoda A."/>
            <person name="Takaki Y."/>
            <person name="Nishi S."/>
            <person name="Hori S."/>
            <person name="Arai W."/>
            <person name="Tsubouchi T."/>
            <person name="Morono Y."/>
            <person name="Uchiyama I."/>
            <person name="Ito T."/>
            <person name="Fujiyama A."/>
            <person name="Inagaki F."/>
            <person name="Takami H."/>
        </authorList>
    </citation>
    <scope>NUCLEOTIDE SEQUENCE</scope>
    <source>
        <strain evidence="2">Expedition CK06-06</strain>
    </source>
</reference>
<dbReference type="Gene3D" id="1.20.58.100">
    <property type="entry name" value="Fumarate reductase/succinate dehydrogenase flavoprotein-like, C-terminal domain"/>
    <property type="match status" value="1"/>
</dbReference>
<comment type="caution">
    <text evidence="2">The sequence shown here is derived from an EMBL/GenBank/DDBJ whole genome shotgun (WGS) entry which is preliminary data.</text>
</comment>
<sequence>SKKLCELRNLINAGFLIIKMAQERKESRGLHYNLDHTEKKELF</sequence>
<dbReference type="AlphaFoldDB" id="X1UK32"/>
<proteinExistence type="predicted"/>